<proteinExistence type="predicted"/>
<dbReference type="Gene3D" id="1.20.120.570">
    <property type="entry name" value="YkyA-like"/>
    <property type="match status" value="1"/>
</dbReference>
<dbReference type="Proteomes" id="UP000789845">
    <property type="component" value="Unassembled WGS sequence"/>
</dbReference>
<feature type="signal peptide" evidence="1">
    <location>
        <begin position="1"/>
        <end position="22"/>
    </location>
</feature>
<evidence type="ECO:0000256" key="1">
    <source>
        <dbReference type="SAM" id="SignalP"/>
    </source>
</evidence>
<keyword evidence="1" id="KW-0732">Signal</keyword>
<sequence length="222" mass="26340">MYCKKKTFLFLLLLVVALIALSGCLNQKTTPEQMYEVMEKVVLEETTFENQQSPLVQAEKKEKLLYDQIISLGMKEHEQIVKLADEALLLVEDRKTLMASETASIEKSEVQFEKLLPYIEKLEEPSLKKEAKKLYEVMIKRYRLHEDLNLAYLQAIQFDKELYQLFKRNDLSMDELENQINQINEIYEKIYDINKQFNVNTEKYNDLKLVFYQKAGFKIENK</sequence>
<dbReference type="InterPro" id="IPR019454">
    <property type="entry name" value="Lipoprot_YkyA-like"/>
</dbReference>
<dbReference type="SUPFAM" id="SSF140423">
    <property type="entry name" value="MW0975(SA0943)-like"/>
    <property type="match status" value="1"/>
</dbReference>
<name>A0A9C7GAJ5_9BACI</name>
<dbReference type="RefSeq" id="WP_230496875.1">
    <property type="nucleotide sequence ID" value="NZ_CAKJTG010000011.1"/>
</dbReference>
<dbReference type="EMBL" id="CAKJTG010000011">
    <property type="protein sequence ID" value="CAG9608633.1"/>
    <property type="molecule type" value="Genomic_DNA"/>
</dbReference>
<evidence type="ECO:0000313" key="2">
    <source>
        <dbReference type="EMBL" id="CAG9608633.1"/>
    </source>
</evidence>
<protein>
    <recommendedName>
        <fullName evidence="4">Cell-wall binding lipoprotein</fullName>
    </recommendedName>
</protein>
<comment type="caution">
    <text evidence="2">The sequence shown here is derived from an EMBL/GenBank/DDBJ whole genome shotgun (WGS) entry which is preliminary data.</text>
</comment>
<keyword evidence="3" id="KW-1185">Reference proteome</keyword>
<dbReference type="PROSITE" id="PS51257">
    <property type="entry name" value="PROKAR_LIPOPROTEIN"/>
    <property type="match status" value="1"/>
</dbReference>
<evidence type="ECO:0008006" key="4">
    <source>
        <dbReference type="Google" id="ProtNLM"/>
    </source>
</evidence>
<reference evidence="2" key="1">
    <citation type="submission" date="2021-10" db="EMBL/GenBank/DDBJ databases">
        <authorList>
            <person name="Criscuolo A."/>
        </authorList>
    </citation>
    <scope>NUCLEOTIDE SEQUENCE</scope>
    <source>
        <strain evidence="2">CIP111885</strain>
    </source>
</reference>
<dbReference type="InterPro" id="IPR036785">
    <property type="entry name" value="YkyA-like_sf"/>
</dbReference>
<dbReference type="AlphaFoldDB" id="A0A9C7GAJ5"/>
<evidence type="ECO:0000313" key="3">
    <source>
        <dbReference type="Proteomes" id="UP000789845"/>
    </source>
</evidence>
<accession>A0A9C7GAJ5</accession>
<dbReference type="Pfam" id="PF10368">
    <property type="entry name" value="YkyA"/>
    <property type="match status" value="1"/>
</dbReference>
<feature type="chain" id="PRO_5039374196" description="Cell-wall binding lipoprotein" evidence="1">
    <location>
        <begin position="23"/>
        <end position="222"/>
    </location>
</feature>
<organism evidence="2 3">
    <name type="scientific">Pseudoneobacillus rhizosphaerae</name>
    <dbReference type="NCBI Taxonomy" id="2880968"/>
    <lineage>
        <taxon>Bacteria</taxon>
        <taxon>Bacillati</taxon>
        <taxon>Bacillota</taxon>
        <taxon>Bacilli</taxon>
        <taxon>Bacillales</taxon>
        <taxon>Bacillaceae</taxon>
        <taxon>Pseudoneobacillus</taxon>
    </lineage>
</organism>
<gene>
    <name evidence="2" type="ORF">NEOCIP111885_02350</name>
</gene>